<comment type="subcellular location">
    <subcellularLocation>
        <location evidence="1 6">Bacterial flagellum basal body</location>
    </subcellularLocation>
</comment>
<comment type="subunit">
    <text evidence="6">The basal body constitutes a major portion of the flagellar organelle and consists of a number of rings mounted on a central rod.</text>
</comment>
<evidence type="ECO:0000256" key="3">
    <source>
        <dbReference type="ARBA" id="ARBA00014376"/>
    </source>
</evidence>
<evidence type="ECO:0000313" key="8">
    <source>
        <dbReference type="EMBL" id="PUE59814.1"/>
    </source>
</evidence>
<sequence length="127" mass="14333">MDVFKSAFGIHERALGVRSQRMEVLARNIANADTPNYKAQDVDFKAMLKEAKTEYLTATNDKHYAGLQEAQDNGMRFRTPFNSSFDGNTVEMNVEQAQYGKAAGEYQATLQFLENRISGLRKAMRGE</sequence>
<keyword evidence="9" id="KW-1185">Reference proteome</keyword>
<keyword evidence="8" id="KW-0969">Cilium</keyword>
<keyword evidence="8" id="KW-0966">Cell projection</keyword>
<evidence type="ECO:0000256" key="4">
    <source>
        <dbReference type="ARBA" id="ARBA00023143"/>
    </source>
</evidence>
<dbReference type="Pfam" id="PF00460">
    <property type="entry name" value="Flg_bb_rod"/>
    <property type="match status" value="1"/>
</dbReference>
<dbReference type="PIRSF" id="PIRSF002889">
    <property type="entry name" value="Rod_FlgB"/>
    <property type="match status" value="1"/>
</dbReference>
<dbReference type="GO" id="GO:0071978">
    <property type="term" value="P:bacterial-type flagellum-dependent swarming motility"/>
    <property type="evidence" value="ECO:0007669"/>
    <property type="project" value="TreeGrafter"/>
</dbReference>
<reference evidence="8 9" key="1">
    <citation type="submission" date="2017-04" db="EMBL/GenBank/DDBJ databases">
        <title>Unexpected and diverse lifestyles within the genus Limnohabitans.</title>
        <authorList>
            <person name="Kasalicky V."/>
            <person name="Mehrshad M."/>
            <person name="Andrei S.-A."/>
            <person name="Salcher M."/>
            <person name="Kratochvilova H."/>
            <person name="Simek K."/>
            <person name="Ghai R."/>
        </authorList>
    </citation>
    <scope>NUCLEOTIDE SEQUENCE [LARGE SCALE GENOMIC DNA]</scope>
    <source>
        <strain evidence="8 9">MWH-C5</strain>
    </source>
</reference>
<comment type="caution">
    <text evidence="8">The sequence shown here is derived from an EMBL/GenBank/DDBJ whole genome shotgun (WGS) entry which is preliminary data.</text>
</comment>
<dbReference type="AlphaFoldDB" id="A0A315EUW3"/>
<organism evidence="8 9">
    <name type="scientific">Limnohabitans curvus</name>
    <dbReference type="NCBI Taxonomy" id="323423"/>
    <lineage>
        <taxon>Bacteria</taxon>
        <taxon>Pseudomonadati</taxon>
        <taxon>Pseudomonadota</taxon>
        <taxon>Betaproteobacteria</taxon>
        <taxon>Burkholderiales</taxon>
        <taxon>Comamonadaceae</taxon>
        <taxon>Limnohabitans</taxon>
    </lineage>
</organism>
<dbReference type="RefSeq" id="WP_108402307.1">
    <property type="nucleotide sequence ID" value="NZ_NESP01000001.1"/>
</dbReference>
<dbReference type="PANTHER" id="PTHR30435:SF12">
    <property type="entry name" value="FLAGELLAR BASAL BODY ROD PROTEIN FLGB"/>
    <property type="match status" value="1"/>
</dbReference>
<evidence type="ECO:0000256" key="1">
    <source>
        <dbReference type="ARBA" id="ARBA00004117"/>
    </source>
</evidence>
<gene>
    <name evidence="8" type="ORF">B9Z44_09640</name>
</gene>
<dbReference type="GO" id="GO:0030694">
    <property type="term" value="C:bacterial-type flagellum basal body, rod"/>
    <property type="evidence" value="ECO:0007669"/>
    <property type="project" value="InterPro"/>
</dbReference>
<dbReference type="PANTHER" id="PTHR30435">
    <property type="entry name" value="FLAGELLAR PROTEIN"/>
    <property type="match status" value="1"/>
</dbReference>
<protein>
    <recommendedName>
        <fullName evidence="3 6">Flagellar basal body rod protein FlgB</fullName>
    </recommendedName>
</protein>
<keyword evidence="4 6" id="KW-0975">Bacterial flagellum</keyword>
<evidence type="ECO:0000256" key="2">
    <source>
        <dbReference type="ARBA" id="ARBA00009677"/>
    </source>
</evidence>
<keyword evidence="8" id="KW-0282">Flagellum</keyword>
<dbReference type="InterPro" id="IPR006300">
    <property type="entry name" value="FlgB"/>
</dbReference>
<evidence type="ECO:0000256" key="5">
    <source>
        <dbReference type="ARBA" id="ARBA00024934"/>
    </source>
</evidence>
<evidence type="ECO:0000259" key="7">
    <source>
        <dbReference type="Pfam" id="PF00460"/>
    </source>
</evidence>
<comment type="similarity">
    <text evidence="2 6">Belongs to the flagella basal body rod proteins family.</text>
</comment>
<proteinExistence type="inferred from homology"/>
<dbReference type="Proteomes" id="UP000251341">
    <property type="component" value="Unassembled WGS sequence"/>
</dbReference>
<evidence type="ECO:0000256" key="6">
    <source>
        <dbReference type="PIRNR" id="PIRNR002889"/>
    </source>
</evidence>
<dbReference type="EMBL" id="NESP01000001">
    <property type="protein sequence ID" value="PUE59814.1"/>
    <property type="molecule type" value="Genomic_DNA"/>
</dbReference>
<accession>A0A315EUW3</accession>
<dbReference type="InterPro" id="IPR001444">
    <property type="entry name" value="Flag_bb_rod_N"/>
</dbReference>
<feature type="domain" description="Flagellar basal body rod protein N-terminal" evidence="7">
    <location>
        <begin position="10"/>
        <end position="38"/>
    </location>
</feature>
<comment type="function">
    <text evidence="5 6">Structural component of flagellum, the bacterial motility apparatus. Part of the rod structure of flagellar basal body.</text>
</comment>
<dbReference type="NCBIfam" id="TIGR01396">
    <property type="entry name" value="FlgB"/>
    <property type="match status" value="1"/>
</dbReference>
<name>A0A315EUW3_9BURK</name>
<evidence type="ECO:0000313" key="9">
    <source>
        <dbReference type="Proteomes" id="UP000251341"/>
    </source>
</evidence>